<feature type="transmembrane region" description="Helical" evidence="1">
    <location>
        <begin position="300"/>
        <end position="321"/>
    </location>
</feature>
<dbReference type="AlphaFoldDB" id="A0AAD8Y690"/>
<keyword evidence="1" id="KW-0812">Transmembrane</keyword>
<feature type="transmembrane region" description="Helical" evidence="1">
    <location>
        <begin position="96"/>
        <end position="123"/>
    </location>
</feature>
<keyword evidence="1" id="KW-0472">Membrane</keyword>
<evidence type="ECO:0000313" key="2">
    <source>
        <dbReference type="EMBL" id="KAK1739456.1"/>
    </source>
</evidence>
<evidence type="ECO:0000256" key="1">
    <source>
        <dbReference type="SAM" id="Phobius"/>
    </source>
</evidence>
<protein>
    <submittedName>
        <fullName evidence="2">Uncharacterized protein</fullName>
    </submittedName>
</protein>
<keyword evidence="3" id="KW-1185">Reference proteome</keyword>
<gene>
    <name evidence="2" type="ORF">QTG54_009999</name>
</gene>
<keyword evidence="1" id="KW-1133">Transmembrane helix</keyword>
<name>A0AAD8Y690_9STRA</name>
<organism evidence="2 3">
    <name type="scientific">Skeletonema marinoi</name>
    <dbReference type="NCBI Taxonomy" id="267567"/>
    <lineage>
        <taxon>Eukaryota</taxon>
        <taxon>Sar</taxon>
        <taxon>Stramenopiles</taxon>
        <taxon>Ochrophyta</taxon>
        <taxon>Bacillariophyta</taxon>
        <taxon>Coscinodiscophyceae</taxon>
        <taxon>Thalassiosirophycidae</taxon>
        <taxon>Thalassiosirales</taxon>
        <taxon>Skeletonemataceae</taxon>
        <taxon>Skeletonema</taxon>
        <taxon>Skeletonema marinoi-dohrnii complex</taxon>
    </lineage>
</organism>
<feature type="transmembrane region" description="Helical" evidence="1">
    <location>
        <begin position="135"/>
        <end position="155"/>
    </location>
</feature>
<dbReference type="EMBL" id="JATAAI010000018">
    <property type="protein sequence ID" value="KAK1739456.1"/>
    <property type="molecule type" value="Genomic_DNA"/>
</dbReference>
<proteinExistence type="predicted"/>
<feature type="transmembrane region" description="Helical" evidence="1">
    <location>
        <begin position="7"/>
        <end position="26"/>
    </location>
</feature>
<comment type="caution">
    <text evidence="2">The sequence shown here is derived from an EMBL/GenBank/DDBJ whole genome shotgun (WGS) entry which is preliminary data.</text>
</comment>
<reference evidence="2" key="1">
    <citation type="submission" date="2023-06" db="EMBL/GenBank/DDBJ databases">
        <title>Survivors Of The Sea: Transcriptome response of Skeletonema marinoi to long-term dormancy.</title>
        <authorList>
            <person name="Pinder M.I.M."/>
            <person name="Kourtchenko O."/>
            <person name="Robertson E.K."/>
            <person name="Larsson T."/>
            <person name="Maumus F."/>
            <person name="Osuna-Cruz C.M."/>
            <person name="Vancaester E."/>
            <person name="Stenow R."/>
            <person name="Vandepoele K."/>
            <person name="Ploug H."/>
            <person name="Bruchert V."/>
            <person name="Godhe A."/>
            <person name="Topel M."/>
        </authorList>
    </citation>
    <scope>NUCLEOTIDE SEQUENCE</scope>
    <source>
        <strain evidence="2">R05AC</strain>
    </source>
</reference>
<evidence type="ECO:0000313" key="3">
    <source>
        <dbReference type="Proteomes" id="UP001224775"/>
    </source>
</evidence>
<feature type="transmembrane region" description="Helical" evidence="1">
    <location>
        <begin position="327"/>
        <end position="350"/>
    </location>
</feature>
<accession>A0AAD8Y690</accession>
<feature type="transmembrane region" description="Helical" evidence="1">
    <location>
        <begin position="198"/>
        <end position="221"/>
    </location>
</feature>
<sequence length="383" mass="42623">MWDSKCIAAAVCFTTSNILYVIHGALMMKQNSSSSQKIADGNDATIFNGVYDDNNNYNQAQTQSQYHPMNFNFTHWKDLDPIYIQSRWIQREDSRALMMSAALFGTLAWFFLMVPIVQSAWILSRGGRRLVGPHLLMASLGVVGGIIELLTRLIAVGMNNAQEWLAKDFNLSDWGSEGESSGDGWRVLEMIHIVTRGMLLWIDSFEALAIFGIVVIIWYSVGLEPKFKSVKRSLSVDTGVVASSPESENAIIIEDEAEESLDDDSQEVPTTQQPPSSAFAAVSATTKVAVKPTFTKCFTYYGLFVGFLSAIDFVAAVLRFINWPLFGRIAMVTQTLVGVIFLPIWLLIFAKQLGRATDSFEREEQRRVHLDGCTDDEVTGLLA</sequence>
<dbReference type="Proteomes" id="UP001224775">
    <property type="component" value="Unassembled WGS sequence"/>
</dbReference>